<dbReference type="Pfam" id="PF00501">
    <property type="entry name" value="AMP-binding"/>
    <property type="match status" value="2"/>
</dbReference>
<dbReference type="Pfam" id="PF13193">
    <property type="entry name" value="AMP-binding_C"/>
    <property type="match status" value="2"/>
</dbReference>
<dbReference type="Gene3D" id="3.40.50.980">
    <property type="match status" value="2"/>
</dbReference>
<dbReference type="InterPro" id="IPR025110">
    <property type="entry name" value="AMP-bd_C"/>
</dbReference>
<dbReference type="EMBL" id="BAAALF010000019">
    <property type="protein sequence ID" value="GAA1227024.1"/>
    <property type="molecule type" value="Genomic_DNA"/>
</dbReference>
<dbReference type="InterPro" id="IPR023213">
    <property type="entry name" value="CAT-like_dom_sf"/>
</dbReference>
<dbReference type="Gene3D" id="3.30.559.10">
    <property type="entry name" value="Chloramphenicol acetyltransferase-like domain"/>
    <property type="match status" value="2"/>
</dbReference>
<dbReference type="NCBIfam" id="TIGR01733">
    <property type="entry name" value="AA-adenyl-dom"/>
    <property type="match status" value="2"/>
</dbReference>
<dbReference type="PANTHER" id="PTHR45527:SF1">
    <property type="entry name" value="FATTY ACID SYNTHASE"/>
    <property type="match status" value="1"/>
</dbReference>
<dbReference type="Proteomes" id="UP001500037">
    <property type="component" value="Unassembled WGS sequence"/>
</dbReference>
<dbReference type="SUPFAM" id="SSF52777">
    <property type="entry name" value="CoA-dependent acyltransferases"/>
    <property type="match status" value="4"/>
</dbReference>
<keyword evidence="6" id="KW-1185">Reference proteome</keyword>
<dbReference type="InterPro" id="IPR020845">
    <property type="entry name" value="AMP-binding_CS"/>
</dbReference>
<dbReference type="InterPro" id="IPR029058">
    <property type="entry name" value="AB_hydrolase_fold"/>
</dbReference>
<dbReference type="PANTHER" id="PTHR45527">
    <property type="entry name" value="NONRIBOSOMAL PEPTIDE SYNTHETASE"/>
    <property type="match status" value="1"/>
</dbReference>
<dbReference type="CDD" id="cd19531">
    <property type="entry name" value="LCL_NRPS-like"/>
    <property type="match status" value="1"/>
</dbReference>
<evidence type="ECO:0000256" key="3">
    <source>
        <dbReference type="ARBA" id="ARBA00022553"/>
    </source>
</evidence>
<dbReference type="PROSITE" id="PS00012">
    <property type="entry name" value="PHOSPHOPANTETHEINE"/>
    <property type="match status" value="2"/>
</dbReference>
<comment type="caution">
    <text evidence="5">The sequence shown here is derived from an EMBL/GenBank/DDBJ whole genome shotgun (WGS) entry which is preliminary data.</text>
</comment>
<dbReference type="SUPFAM" id="SSF47336">
    <property type="entry name" value="ACP-like"/>
    <property type="match status" value="2"/>
</dbReference>
<dbReference type="Gene3D" id="3.40.50.12780">
    <property type="entry name" value="N-terminal domain of ligase-like"/>
    <property type="match status" value="1"/>
</dbReference>
<dbReference type="InterPro" id="IPR036736">
    <property type="entry name" value="ACP-like_sf"/>
</dbReference>
<sequence length="2420" mass="261083">MTETVDRARRRQELLLRRLQGRSPAPRSDAMPVIGRGGPLALSFAQRRLWILDRLQPGGTEYLMTAGLLLRGELDRTALRGALDTLVARHEVLRTRYPVVEGEPVQLIGEPAPVELAELDLRALDGAAARAELAELVTSRRRPVDLATGPVLAATLVALPADASAGGSEHALLLTVHHIASDGWSEELLVRELTGHYQDAVAGRPAPADPPALQYADFAAWQRERLRGDLLEGQLAYWRAGLAGLAPLELPTDRPRPAVREVAGDQVPLTVPADVARALTALAREHGATPFMALLAAYAILLGRWSGQRDVAVGSPVAGRDRPEVQDMLGLFLNTLVLRTDLSGAPSFTEVLRRVRESALEAYAHQDVPFEQVVDALAPERDPSRNPLFAAMLLWEDASAPGAGPLTAGGLGVERLPVGESTAKVDLTVGVAEQSDGSLAGGVTYASALFERSTVQRFAAQLPQLLASAVADPQLPIDALEILPAAERALLREWNETARPYPTGTLPALFEAQAARTPEATALRFEGAELGYAELDARADRLAHHLRARGVRPESVVGVCLHRGPDLVVTLLAVLKAGGAYLPLDPEYPPQRLGFILADAAAQVVVTSADLAGLLAEHPTHLIDVARVLADDAEELPATGPLVRAEPGHPAYVIYTSGSTGRPKGVLVEHRAIVNRLLWMQEEYGLEPADRVLQKTPYGFDVSLWEFFWPLTTGATLVLARPAGHRDPAYLAELLRAEAITTAHFVPSMLRAFLTTALPALPALRRLLCSGEALAADLVTAVRQRIGCELFNLYGPTEAAVDVTATRCAPGEPVTIGRPIANTRTYLVDADLRPVPIGAHGELLLGGVQLARGYLGRPGLTAERFVPSPFATTAGERLYRTGDLARYRADGTIEYLGRLDQQVKIRGQRVELGEIEAVLGEVAGIAAAAVTLHDGQLVAHLTPATADLEPAREHLRRHLPGHLVPAHWMLLDALPLTPSGKVDRRALPTPDGHRSALAGEYTAPRDALEQTLAEAFAGALGIDKVGVHDSFFQLGGDSMRAIRAVGALRERGVTLAVHDLFTRQRVAELAELVRSVPTADQQGGPATEQLVAPFAQLTAADRAALPAGLVDAYPMAQTQAGMVYELLAATDRAVYQNVSCYRVRDEEPFELPALREAARLLVARHEILRTSFDLSGYSEVMQLVHAEAELPVGFDDLRGLPAQDQRAVVDGFLVAERRRGFDLATPPLLRYHVHRVDDHEWWLTHTECHAILDGWSHTSVVAELIALYRELRAGRRPDLPAPPGVRFADFVAQERRALASTADRAFWERTVRGHEKFELPAQWASTERDERAVIIDVPYEDLLPGLRRLASAAGGSLKSVLHAAHLKALGIATGRRTFFDGLVCNGRPELARGDEVMGLYLNTVPFAAELSAPTWRALVAEVFAGEAALWPHRRYPMPAMQREWAPAGTLIDVAFGYLDFHVMDWESGEVGMVDDFSPSELALEVWTFPGVLRLGGRPERVGRPQLELLGRLYRHVLEAMAADPEADARGLTLPPADLEVALRASAGPTLPPAQDRPVHELVADRARSAPDAVALRYGDLTVTYGALDARANRLAHRLRALGVAPDTVVALHLPRTPDLFTALLAVLRAGGAFLPLDPAYPAERLRHMLTDSGAVLRLSTPELRDALAAAGGCPVETLDHEAYRDLPALAPPVEVHPDSLAYVIYTSGSTGTPKGVGVPHRGARNLRQAQLAPLGVRAGDRVLQFASPSFDASVWEVLMALTNGAELVLPPPDTDPGDLRHQSPLVTHMTLPPSLLERLEPADFPNLRVLVSAGEACPAEQATRWARHADFVNAYGPTETSVCATLTPIAATATGRAPSIGGPIAGVRAHVLTPDLRALADGVQGELHVGGDGLARGYLGRGALTAERFVPDPYGPPGARLYRTGDLVSRNADGTLRYHGRRDHQVKVRGLRVEPGEIETLLLGHPAVAAAVVTAHHAGTARASLVAYTRAVPGRDAGPAALREHLRGRIPQALVPAHFLAVEEFPLTPAGKVDRAALPAPDGTRPQLASTYKAPSGELERALAAAWGEALGVERVGAHDDFFELGGHSLAMMRIVATVRSRHDLELRFRSFIEHRTVAALAASLRAAGGEDGRAAPAARPEALVWIRKEGSRTPLFCVHPGGGSAHWYLRLAPHLAADRPVAAFEWPGPHAAATAPCAEEMAETYLAELRRVQPHGPYLLFSWCGGSGIASELAGRLVDAGEEVTFLLLDPGLDVHQRAEAWRELALIRRLEQRVNEVAEGGPAADTPARRQEILDLLDHLVDDVDEEEGITLPEQGVGTEWPRAARIWREVMEMDLAYRHRPYRGRLHLVVSDELAHGQHEVTYGQTFSDYTERWRELVPGGVTVHRVAGDHFGVMKPPHVGELAAVIDAVIGGADPE</sequence>
<dbReference type="InterPro" id="IPR045851">
    <property type="entry name" value="AMP-bd_C_sf"/>
</dbReference>
<gene>
    <name evidence="5" type="ORF">GCM10009665_16920</name>
</gene>
<dbReference type="CDD" id="cd05930">
    <property type="entry name" value="A_NRPS"/>
    <property type="match status" value="1"/>
</dbReference>
<dbReference type="PROSITE" id="PS50075">
    <property type="entry name" value="CARRIER"/>
    <property type="match status" value="2"/>
</dbReference>
<dbReference type="Gene3D" id="2.30.38.10">
    <property type="entry name" value="Luciferase, Domain 3"/>
    <property type="match status" value="1"/>
</dbReference>
<feature type="domain" description="Carrier" evidence="4">
    <location>
        <begin position="2054"/>
        <end position="2129"/>
    </location>
</feature>
<evidence type="ECO:0000256" key="1">
    <source>
        <dbReference type="ARBA" id="ARBA00001957"/>
    </source>
</evidence>
<accession>A0ABN1VY16</accession>
<dbReference type="InterPro" id="IPR006162">
    <property type="entry name" value="Ppantetheine_attach_site"/>
</dbReference>
<dbReference type="Gene3D" id="3.40.50.1820">
    <property type="entry name" value="alpha/beta hydrolase"/>
    <property type="match status" value="1"/>
</dbReference>
<dbReference type="InterPro" id="IPR042099">
    <property type="entry name" value="ANL_N_sf"/>
</dbReference>
<feature type="domain" description="Carrier" evidence="4">
    <location>
        <begin position="1003"/>
        <end position="1077"/>
    </location>
</feature>
<proteinExistence type="predicted"/>
<evidence type="ECO:0000313" key="5">
    <source>
        <dbReference type="EMBL" id="GAA1227024.1"/>
    </source>
</evidence>
<dbReference type="InterPro" id="IPR000873">
    <property type="entry name" value="AMP-dep_synth/lig_dom"/>
</dbReference>
<dbReference type="InterPro" id="IPR009081">
    <property type="entry name" value="PP-bd_ACP"/>
</dbReference>
<keyword evidence="2" id="KW-0596">Phosphopantetheine</keyword>
<dbReference type="Gene3D" id="1.10.1200.10">
    <property type="entry name" value="ACP-like"/>
    <property type="match status" value="2"/>
</dbReference>
<dbReference type="Pfam" id="PF00668">
    <property type="entry name" value="Condensation"/>
    <property type="match status" value="2"/>
</dbReference>
<dbReference type="SUPFAM" id="SSF53474">
    <property type="entry name" value="alpha/beta-Hydrolases"/>
    <property type="match status" value="1"/>
</dbReference>
<dbReference type="CDD" id="cd17646">
    <property type="entry name" value="A_NRPS_AB3403-like"/>
    <property type="match status" value="1"/>
</dbReference>
<evidence type="ECO:0000313" key="6">
    <source>
        <dbReference type="Proteomes" id="UP001500037"/>
    </source>
</evidence>
<evidence type="ECO:0000259" key="4">
    <source>
        <dbReference type="PROSITE" id="PS50075"/>
    </source>
</evidence>
<comment type="cofactor">
    <cofactor evidence="1">
        <name>pantetheine 4'-phosphate</name>
        <dbReference type="ChEBI" id="CHEBI:47942"/>
    </cofactor>
</comment>
<name>A0ABN1VY16_9ACTN</name>
<dbReference type="PROSITE" id="PS00455">
    <property type="entry name" value="AMP_BINDING"/>
    <property type="match status" value="2"/>
</dbReference>
<dbReference type="SUPFAM" id="SSF56801">
    <property type="entry name" value="Acetyl-CoA synthetase-like"/>
    <property type="match status" value="2"/>
</dbReference>
<evidence type="ECO:0000256" key="2">
    <source>
        <dbReference type="ARBA" id="ARBA00022450"/>
    </source>
</evidence>
<dbReference type="InterPro" id="IPR001242">
    <property type="entry name" value="Condensation_dom"/>
</dbReference>
<dbReference type="Pfam" id="PF00975">
    <property type="entry name" value="Thioesterase"/>
    <property type="match status" value="1"/>
</dbReference>
<dbReference type="InterPro" id="IPR010071">
    <property type="entry name" value="AA_adenyl_dom"/>
</dbReference>
<dbReference type="RefSeq" id="WP_344440623.1">
    <property type="nucleotide sequence ID" value="NZ_BAAALF010000019.1"/>
</dbReference>
<dbReference type="Gene3D" id="3.30.559.30">
    <property type="entry name" value="Nonribosomal peptide synthetase, condensation domain"/>
    <property type="match status" value="2"/>
</dbReference>
<dbReference type="Gene3D" id="3.30.300.30">
    <property type="match status" value="2"/>
</dbReference>
<protein>
    <recommendedName>
        <fullName evidence="4">Carrier domain-containing protein</fullName>
    </recommendedName>
</protein>
<dbReference type="InterPro" id="IPR001031">
    <property type="entry name" value="Thioesterase"/>
</dbReference>
<dbReference type="Pfam" id="PF00550">
    <property type="entry name" value="PP-binding"/>
    <property type="match status" value="2"/>
</dbReference>
<organism evidence="5 6">
    <name type="scientific">Kitasatospora nipponensis</name>
    <dbReference type="NCBI Taxonomy" id="258049"/>
    <lineage>
        <taxon>Bacteria</taxon>
        <taxon>Bacillati</taxon>
        <taxon>Actinomycetota</taxon>
        <taxon>Actinomycetes</taxon>
        <taxon>Kitasatosporales</taxon>
        <taxon>Streptomycetaceae</taxon>
        <taxon>Kitasatospora</taxon>
    </lineage>
</organism>
<reference evidence="5 6" key="1">
    <citation type="journal article" date="2019" name="Int. J. Syst. Evol. Microbiol.">
        <title>The Global Catalogue of Microorganisms (GCM) 10K type strain sequencing project: providing services to taxonomists for standard genome sequencing and annotation.</title>
        <authorList>
            <consortium name="The Broad Institute Genomics Platform"/>
            <consortium name="The Broad Institute Genome Sequencing Center for Infectious Disease"/>
            <person name="Wu L."/>
            <person name="Ma J."/>
        </authorList>
    </citation>
    <scope>NUCLEOTIDE SEQUENCE [LARGE SCALE GENOMIC DNA]</scope>
    <source>
        <strain evidence="5 6">JCM 13004</strain>
    </source>
</reference>
<keyword evidence="3" id="KW-0597">Phosphoprotein</keyword>